<evidence type="ECO:0000256" key="7">
    <source>
        <dbReference type="ARBA" id="ARBA00083891"/>
    </source>
</evidence>
<dbReference type="Gene3D" id="2.30.30.40">
    <property type="entry name" value="SH3 Domains"/>
    <property type="match status" value="1"/>
</dbReference>
<feature type="compositionally biased region" description="Low complexity" evidence="11">
    <location>
        <begin position="852"/>
        <end position="864"/>
    </location>
</feature>
<dbReference type="InterPro" id="IPR036028">
    <property type="entry name" value="SH3-like_dom_sf"/>
</dbReference>
<evidence type="ECO:0000256" key="9">
    <source>
        <dbReference type="PROSITE-ProRule" id="PRU01077"/>
    </source>
</evidence>
<gene>
    <name evidence="15" type="primary">Srgap2</name>
    <name evidence="15" type="ORF">CALNIC_R10772</name>
</gene>
<feature type="domain" description="Rho-GAP" evidence="13">
    <location>
        <begin position="465"/>
        <end position="663"/>
    </location>
</feature>
<dbReference type="InterPro" id="IPR035648">
    <property type="entry name" value="srGAP1/2/3_SH3"/>
</dbReference>
<dbReference type="SMART" id="SM00324">
    <property type="entry name" value="RhoGAP"/>
    <property type="match status" value="1"/>
</dbReference>
<feature type="region of interest" description="Disordered" evidence="11">
    <location>
        <begin position="675"/>
        <end position="709"/>
    </location>
</feature>
<evidence type="ECO:0000256" key="10">
    <source>
        <dbReference type="SAM" id="Coils"/>
    </source>
</evidence>
<feature type="non-terminal residue" evidence="15">
    <location>
        <position position="1050"/>
    </location>
</feature>
<dbReference type="CDD" id="cd11955">
    <property type="entry name" value="SH3_srGAP1-3"/>
    <property type="match status" value="1"/>
</dbReference>
<dbReference type="SMART" id="SM00326">
    <property type="entry name" value="SH3"/>
    <property type="match status" value="1"/>
</dbReference>
<dbReference type="FunFam" id="2.30.30.40:FF:000005">
    <property type="entry name" value="SLIT-ROBO Rho GTPase-activating protein 1 isoform 2"/>
    <property type="match status" value="1"/>
</dbReference>
<dbReference type="Gene3D" id="1.10.555.10">
    <property type="entry name" value="Rho GTPase activation protein"/>
    <property type="match status" value="1"/>
</dbReference>
<dbReference type="InterPro" id="IPR000198">
    <property type="entry name" value="RhoGAP_dom"/>
</dbReference>
<dbReference type="Proteomes" id="UP000546235">
    <property type="component" value="Unassembled WGS sequence"/>
</dbReference>
<organism evidence="15 16">
    <name type="scientific">Caloenas nicobarica</name>
    <name type="common">Nicobar pigeon</name>
    <dbReference type="NCBI Taxonomy" id="187106"/>
    <lineage>
        <taxon>Eukaryota</taxon>
        <taxon>Metazoa</taxon>
        <taxon>Chordata</taxon>
        <taxon>Craniata</taxon>
        <taxon>Vertebrata</taxon>
        <taxon>Euteleostomi</taxon>
        <taxon>Archelosauria</taxon>
        <taxon>Archosauria</taxon>
        <taxon>Dinosauria</taxon>
        <taxon>Saurischia</taxon>
        <taxon>Theropoda</taxon>
        <taxon>Coelurosauria</taxon>
        <taxon>Aves</taxon>
        <taxon>Neognathae</taxon>
        <taxon>Neoaves</taxon>
        <taxon>Columbimorphae</taxon>
        <taxon>Columbiformes</taxon>
        <taxon>Columbidae</taxon>
        <taxon>Caloenas</taxon>
    </lineage>
</organism>
<dbReference type="InterPro" id="IPR027267">
    <property type="entry name" value="AH/BAR_dom_sf"/>
</dbReference>
<dbReference type="InterPro" id="IPR051627">
    <property type="entry name" value="SLIT-ROBO_RhoGAP"/>
</dbReference>
<feature type="domain" description="F-BAR" evidence="14">
    <location>
        <begin position="2"/>
        <end position="304"/>
    </location>
</feature>
<dbReference type="Pfam" id="PF00620">
    <property type="entry name" value="RhoGAP"/>
    <property type="match status" value="1"/>
</dbReference>
<evidence type="ECO:0000256" key="5">
    <source>
        <dbReference type="ARBA" id="ARBA00056458"/>
    </source>
</evidence>
<dbReference type="InterPro" id="IPR008936">
    <property type="entry name" value="Rho_GTPase_activation_prot"/>
</dbReference>
<feature type="compositionally biased region" description="Basic and acidic residues" evidence="11">
    <location>
        <begin position="685"/>
        <end position="694"/>
    </location>
</feature>
<feature type="non-terminal residue" evidence="15">
    <location>
        <position position="1"/>
    </location>
</feature>
<feature type="compositionally biased region" description="Basic and acidic residues" evidence="11">
    <location>
        <begin position="161"/>
        <end position="183"/>
    </location>
</feature>
<evidence type="ECO:0000259" key="14">
    <source>
        <dbReference type="PROSITE" id="PS51741"/>
    </source>
</evidence>
<dbReference type="InterPro" id="IPR001060">
    <property type="entry name" value="FCH_dom"/>
</dbReference>
<feature type="region of interest" description="Disordered" evidence="11">
    <location>
        <begin position="823"/>
        <end position="864"/>
    </location>
</feature>
<dbReference type="SUPFAM" id="SSF48350">
    <property type="entry name" value="GTPase activation domain, GAP"/>
    <property type="match status" value="1"/>
</dbReference>
<dbReference type="PANTHER" id="PTHR14166">
    <property type="entry name" value="SLIT-ROBO RHO GTPASE ACTIVATING PROTEIN"/>
    <property type="match status" value="1"/>
</dbReference>
<dbReference type="FunFam" id="1.20.1270.60:FF:000006">
    <property type="entry name" value="SLIT-ROBO Rho GTPase-activating protein 1 isoform 2"/>
    <property type="match status" value="1"/>
</dbReference>
<feature type="region of interest" description="Disordered" evidence="11">
    <location>
        <begin position="161"/>
        <end position="202"/>
    </location>
</feature>
<dbReference type="PROSITE" id="PS50238">
    <property type="entry name" value="RHOGAP"/>
    <property type="match status" value="1"/>
</dbReference>
<accession>A0A7K6T1M4</accession>
<dbReference type="SUPFAM" id="SSF103657">
    <property type="entry name" value="BAR/IMD domain-like"/>
    <property type="match status" value="1"/>
</dbReference>
<evidence type="ECO:0000256" key="3">
    <source>
        <dbReference type="ARBA" id="ARBA00022553"/>
    </source>
</evidence>
<dbReference type="Pfam" id="PF00611">
    <property type="entry name" value="FCH"/>
    <property type="match status" value="1"/>
</dbReference>
<dbReference type="GO" id="GO:0007165">
    <property type="term" value="P:signal transduction"/>
    <property type="evidence" value="ECO:0007669"/>
    <property type="project" value="InterPro"/>
</dbReference>
<feature type="region of interest" description="Disordered" evidence="11">
    <location>
        <begin position="1009"/>
        <end position="1050"/>
    </location>
</feature>
<dbReference type="SUPFAM" id="SSF50044">
    <property type="entry name" value="SH3-domain"/>
    <property type="match status" value="1"/>
</dbReference>
<evidence type="ECO:0000256" key="1">
    <source>
        <dbReference type="ARBA" id="ARBA00022443"/>
    </source>
</evidence>
<feature type="compositionally biased region" description="Polar residues" evidence="11">
    <location>
        <begin position="1026"/>
        <end position="1050"/>
    </location>
</feature>
<reference evidence="15 16" key="1">
    <citation type="submission" date="2019-09" db="EMBL/GenBank/DDBJ databases">
        <title>Bird 10,000 Genomes (B10K) Project - Family phase.</title>
        <authorList>
            <person name="Zhang G."/>
        </authorList>
    </citation>
    <scope>NUCLEOTIDE SEQUENCE [LARGE SCALE GENOMIC DNA]</scope>
    <source>
        <strain evidence="15">OUT-0007</strain>
        <tissue evidence="15">Blood</tissue>
    </source>
</reference>
<dbReference type="Pfam" id="PF00018">
    <property type="entry name" value="SH3_1"/>
    <property type="match status" value="1"/>
</dbReference>
<proteinExistence type="predicted"/>
<keyword evidence="16" id="KW-1185">Reference proteome</keyword>
<dbReference type="PROSITE" id="PS51741">
    <property type="entry name" value="F_BAR"/>
    <property type="match status" value="1"/>
</dbReference>
<feature type="compositionally biased region" description="Polar residues" evidence="11">
    <location>
        <begin position="184"/>
        <end position="193"/>
    </location>
</feature>
<dbReference type="InterPro" id="IPR031160">
    <property type="entry name" value="F_BAR_dom"/>
</dbReference>
<name>A0A7K6T1M4_CALNI</name>
<evidence type="ECO:0000256" key="2">
    <source>
        <dbReference type="ARBA" id="ARBA00022468"/>
    </source>
</evidence>
<protein>
    <recommendedName>
        <fullName evidence="6">SLIT-ROBO Rho GTPase-activating protein 1</fullName>
    </recommendedName>
    <alternativeName>
        <fullName evidence="7">Rho GTPase-activating protein 13</fullName>
    </alternativeName>
</protein>
<evidence type="ECO:0000256" key="8">
    <source>
        <dbReference type="PROSITE-ProRule" id="PRU00192"/>
    </source>
</evidence>
<comment type="caution">
    <text evidence="15">The sequence shown here is derived from an EMBL/GenBank/DDBJ whole genome shotgun (WGS) entry which is preliminary data.</text>
</comment>
<evidence type="ECO:0000256" key="11">
    <source>
        <dbReference type="SAM" id="MobiDB-lite"/>
    </source>
</evidence>
<dbReference type="InterPro" id="IPR001452">
    <property type="entry name" value="SH3_domain"/>
</dbReference>
<sequence>VAEIRAQLVEQLKCLDQQCELRVQLLQDLQDFFRKKAEIEMDYSRNLEKLAERFLAKTRSTKDQQFKKDQNVLSPVNCWNLLLNQVKRESRDHTTLSDIYLNNIIPRFVQVSEDSGRLFKKSKEVGLQLQEDLMKVLNELYTVMKTYHMYNADSISAQSKLKEAEKQEEKQIGKSVKQEDKQTPRSPDSTSNVKFEEKHVRRSSVKKIEKMKEKRQAKYTENRLKAIKARNEYLLALEATNASVFKYYIHDLSDLIDCCDLGYHASLNRALRTFLSAELNLEQSKHEGLDAIENAVENLDANSDKQRLMEMYNNVFCPPMKFEFQPHMGDMESQLCAQQPVQSELVQRCQQLQSRLSTLKIENEEVKKTMEATLQTIQDIVTIEDFDVSDCFQYSNSMESVKSTVSETFMSKPSIAKRRANQQETEQFYFTKMKEYLEGRNLITKLQAKHDLLQKTLGESESGPVALIQLASEGGSARSWVGDSSQAIPLVVESCIRFISRHGLQHEGIFRVSGSQVEVNDIKNAFERGEDPLAGDQNDHDMDSIAGVLKLYFRGLEHPLFPKDIFHDLIACVTMDNLQERALHIRKVLLNLPKTTLIVMRYLFAFLNHLSQFSEENMMDPYNLAICFGPTLMSVPEGHDQVSCQAHVNELIKTIIIQHENIFPGPRELEGPVYSRGGNTEDYCESPHGERASTEDSVQDATAEHHTSDDECEPIEAIAKFDYIGRTARELSFKKGASLLLYQRASDDWWEGRHNGIDGLIPHQYIVVQDTRLLKSWDICHLGISVSLPIVLCIVLGGYLQMTARYVVPACIDLQRKKPESGSIRRAFRPSDNHGLGSSMAEPACPGAIAGSRPSSQPILSQSLPKEVPDKCSISGHGSLNSISRHSSLKNRIDSPQIRKTVTAGRSKSFNNHRPMDPEVIAQDIEATMNSALNELRELERQSSVKHTPDVVLDTLEPLKTSPVVAPTSEPSSPLHTQILKDTEPAFQRSASTAGDIPCTFRPVKSVKMATQVKPPATRPKPTVFPKTNATSPGVASSASQQPPDKSCTV</sequence>
<keyword evidence="1 8" id="KW-0728">SH3 domain</keyword>
<evidence type="ECO:0000256" key="6">
    <source>
        <dbReference type="ARBA" id="ARBA00073473"/>
    </source>
</evidence>
<comment type="function">
    <text evidence="5">GTPase-activating protein for RhoA and Cdc42 small GTPases. Together with CDC42 seems to be involved in the pathway mediating the repulsive signaling of Robo and Slit proteins in neuronal migration. SLIT2, probably through interaction with ROBO1, increases the interaction of SRGAP1 with ROBO1 and inactivates CDC42.</text>
</comment>
<dbReference type="AlphaFoldDB" id="A0A7K6T1M4"/>
<dbReference type="SMART" id="SM00055">
    <property type="entry name" value="FCH"/>
    <property type="match status" value="1"/>
</dbReference>
<keyword evidence="2" id="KW-0343">GTPase activation</keyword>
<dbReference type="FunFam" id="1.10.555.10:FF:000010">
    <property type="entry name" value="SLIT-ROBO Rho GTPase-activating protein 1 isoform 2"/>
    <property type="match status" value="1"/>
</dbReference>
<dbReference type="CDD" id="cd07682">
    <property type="entry name" value="F-BAR_srGAP2"/>
    <property type="match status" value="1"/>
</dbReference>
<evidence type="ECO:0000256" key="4">
    <source>
        <dbReference type="ARBA" id="ARBA00023054"/>
    </source>
</evidence>
<dbReference type="Gene3D" id="1.20.1270.60">
    <property type="entry name" value="Arfaptin homology (AH) domain/BAR domain"/>
    <property type="match status" value="1"/>
</dbReference>
<dbReference type="CDD" id="cd04383">
    <property type="entry name" value="RhoGAP_srGAP"/>
    <property type="match status" value="1"/>
</dbReference>
<feature type="coiled-coil region" evidence="10">
    <location>
        <begin position="342"/>
        <end position="376"/>
    </location>
</feature>
<dbReference type="EMBL" id="VZSB01001503">
    <property type="protein sequence ID" value="NWX03865.1"/>
    <property type="molecule type" value="Genomic_DNA"/>
</dbReference>
<keyword evidence="4 9" id="KW-0175">Coiled coil</keyword>
<feature type="domain" description="SH3" evidence="12">
    <location>
        <begin position="712"/>
        <end position="771"/>
    </location>
</feature>
<dbReference type="GO" id="GO:0005096">
    <property type="term" value="F:GTPase activator activity"/>
    <property type="evidence" value="ECO:0007669"/>
    <property type="project" value="UniProtKB-KW"/>
</dbReference>
<evidence type="ECO:0000313" key="16">
    <source>
        <dbReference type="Proteomes" id="UP000546235"/>
    </source>
</evidence>
<keyword evidence="3" id="KW-0597">Phosphoprotein</keyword>
<evidence type="ECO:0000313" key="15">
    <source>
        <dbReference type="EMBL" id="NWX03865.1"/>
    </source>
</evidence>
<dbReference type="PROSITE" id="PS50002">
    <property type="entry name" value="SH3"/>
    <property type="match status" value="1"/>
</dbReference>
<evidence type="ECO:0000259" key="13">
    <source>
        <dbReference type="PROSITE" id="PS50238"/>
    </source>
</evidence>
<evidence type="ECO:0000259" key="12">
    <source>
        <dbReference type="PROSITE" id="PS50002"/>
    </source>
</evidence>